<gene>
    <name evidence="7" type="ORF">MBAV_002352</name>
</gene>
<evidence type="ECO:0000256" key="4">
    <source>
        <dbReference type="ARBA" id="ARBA00022989"/>
    </source>
</evidence>
<dbReference type="AlphaFoldDB" id="A0A0F3GU15"/>
<dbReference type="GO" id="GO:0032153">
    <property type="term" value="C:cell division site"/>
    <property type="evidence" value="ECO:0007669"/>
    <property type="project" value="TreeGrafter"/>
</dbReference>
<dbReference type="Proteomes" id="UP000033423">
    <property type="component" value="Unassembled WGS sequence"/>
</dbReference>
<comment type="caution">
    <text evidence="7">The sequence shown here is derived from an EMBL/GenBank/DDBJ whole genome shotgun (WGS) entry which is preliminary data.</text>
</comment>
<keyword evidence="3" id="KW-0133">Cell shape</keyword>
<evidence type="ECO:0000256" key="3">
    <source>
        <dbReference type="ARBA" id="ARBA00022960"/>
    </source>
</evidence>
<evidence type="ECO:0000313" key="8">
    <source>
        <dbReference type="Proteomes" id="UP000033423"/>
    </source>
</evidence>
<dbReference type="Pfam" id="PF01098">
    <property type="entry name" value="FTSW_RODA_SPOVE"/>
    <property type="match status" value="1"/>
</dbReference>
<reference evidence="7 8" key="1">
    <citation type="submission" date="2015-02" db="EMBL/GenBank/DDBJ databases">
        <title>Single-cell genomics of uncultivated deep-branching MTB reveals a conserved set of magnetosome genes.</title>
        <authorList>
            <person name="Kolinko S."/>
            <person name="Richter M."/>
            <person name="Glockner F.O."/>
            <person name="Brachmann A."/>
            <person name="Schuler D."/>
        </authorList>
    </citation>
    <scope>NUCLEOTIDE SEQUENCE [LARGE SCALE GENOMIC DNA]</scope>
    <source>
        <strain evidence="7">TM-1</strain>
    </source>
</reference>
<dbReference type="GO" id="GO:0008360">
    <property type="term" value="P:regulation of cell shape"/>
    <property type="evidence" value="ECO:0007669"/>
    <property type="project" value="UniProtKB-KW"/>
</dbReference>
<evidence type="ECO:0000256" key="6">
    <source>
        <dbReference type="SAM" id="Phobius"/>
    </source>
</evidence>
<feature type="transmembrane region" description="Helical" evidence="6">
    <location>
        <begin position="20"/>
        <end position="41"/>
    </location>
</feature>
<keyword evidence="4 6" id="KW-1133">Transmembrane helix</keyword>
<dbReference type="GO" id="GO:0005886">
    <property type="term" value="C:plasma membrane"/>
    <property type="evidence" value="ECO:0007669"/>
    <property type="project" value="TreeGrafter"/>
</dbReference>
<dbReference type="EMBL" id="LACI01001017">
    <property type="protein sequence ID" value="KJU85454.1"/>
    <property type="molecule type" value="Genomic_DNA"/>
</dbReference>
<accession>A0A0F3GU15</accession>
<name>A0A0F3GU15_9BACT</name>
<comment type="subcellular location">
    <subcellularLocation>
        <location evidence="1">Membrane</location>
        <topology evidence="1">Multi-pass membrane protein</topology>
    </subcellularLocation>
</comment>
<proteinExistence type="predicted"/>
<dbReference type="PANTHER" id="PTHR30474">
    <property type="entry name" value="CELL CYCLE PROTEIN"/>
    <property type="match status" value="1"/>
</dbReference>
<organism evidence="7 8">
    <name type="scientific">Candidatus Magnetobacterium bavaricum</name>
    <dbReference type="NCBI Taxonomy" id="29290"/>
    <lineage>
        <taxon>Bacteria</taxon>
        <taxon>Pseudomonadati</taxon>
        <taxon>Nitrospirota</taxon>
        <taxon>Thermodesulfovibrionia</taxon>
        <taxon>Thermodesulfovibrionales</taxon>
        <taxon>Candidatus Magnetobacteriaceae</taxon>
        <taxon>Candidatus Magnetobacterium</taxon>
    </lineage>
</organism>
<dbReference type="GO" id="GO:0015648">
    <property type="term" value="F:lipid-linked peptidoglycan transporter activity"/>
    <property type="evidence" value="ECO:0007669"/>
    <property type="project" value="TreeGrafter"/>
</dbReference>
<evidence type="ECO:0000256" key="2">
    <source>
        <dbReference type="ARBA" id="ARBA00022692"/>
    </source>
</evidence>
<keyword evidence="8" id="KW-1185">Reference proteome</keyword>
<evidence type="ECO:0000313" key="7">
    <source>
        <dbReference type="EMBL" id="KJU85454.1"/>
    </source>
</evidence>
<keyword evidence="5 6" id="KW-0472">Membrane</keyword>
<sequence length="49" mass="5299">MINIGMVIGVMQVVGVPIPLMSYGGTSIITNFLAVGILINIRMRRLVLL</sequence>
<protein>
    <submittedName>
        <fullName evidence="7">Cell cycle protein</fullName>
    </submittedName>
</protein>
<evidence type="ECO:0000256" key="1">
    <source>
        <dbReference type="ARBA" id="ARBA00004141"/>
    </source>
</evidence>
<dbReference type="InterPro" id="IPR001182">
    <property type="entry name" value="FtsW/RodA"/>
</dbReference>
<evidence type="ECO:0000256" key="5">
    <source>
        <dbReference type="ARBA" id="ARBA00023136"/>
    </source>
</evidence>
<dbReference type="PANTHER" id="PTHR30474:SF1">
    <property type="entry name" value="PEPTIDOGLYCAN GLYCOSYLTRANSFERASE MRDB"/>
    <property type="match status" value="1"/>
</dbReference>
<dbReference type="GO" id="GO:0051301">
    <property type="term" value="P:cell division"/>
    <property type="evidence" value="ECO:0007669"/>
    <property type="project" value="InterPro"/>
</dbReference>
<keyword evidence="2 6" id="KW-0812">Transmembrane</keyword>